<evidence type="ECO:0000313" key="1">
    <source>
        <dbReference type="EMBL" id="KAH3709330.1"/>
    </source>
</evidence>
<evidence type="ECO:0000313" key="2">
    <source>
        <dbReference type="Proteomes" id="UP000828390"/>
    </source>
</evidence>
<organism evidence="1 2">
    <name type="scientific">Dreissena polymorpha</name>
    <name type="common">Zebra mussel</name>
    <name type="synonym">Mytilus polymorpha</name>
    <dbReference type="NCBI Taxonomy" id="45954"/>
    <lineage>
        <taxon>Eukaryota</taxon>
        <taxon>Metazoa</taxon>
        <taxon>Spiralia</taxon>
        <taxon>Lophotrochozoa</taxon>
        <taxon>Mollusca</taxon>
        <taxon>Bivalvia</taxon>
        <taxon>Autobranchia</taxon>
        <taxon>Heteroconchia</taxon>
        <taxon>Euheterodonta</taxon>
        <taxon>Imparidentia</taxon>
        <taxon>Neoheterodontei</taxon>
        <taxon>Myida</taxon>
        <taxon>Dreissenoidea</taxon>
        <taxon>Dreissenidae</taxon>
        <taxon>Dreissena</taxon>
    </lineage>
</organism>
<reference evidence="1" key="2">
    <citation type="submission" date="2020-11" db="EMBL/GenBank/DDBJ databases">
        <authorList>
            <person name="McCartney M.A."/>
            <person name="Auch B."/>
            <person name="Kono T."/>
            <person name="Mallez S."/>
            <person name="Becker A."/>
            <person name="Gohl D.M."/>
            <person name="Silverstein K.A.T."/>
            <person name="Koren S."/>
            <person name="Bechman K.B."/>
            <person name="Herman A."/>
            <person name="Abrahante J.E."/>
            <person name="Garbe J."/>
        </authorList>
    </citation>
    <scope>NUCLEOTIDE SEQUENCE</scope>
    <source>
        <strain evidence="1">Duluth1</strain>
        <tissue evidence="1">Whole animal</tissue>
    </source>
</reference>
<proteinExistence type="predicted"/>
<gene>
    <name evidence="1" type="ORF">DPMN_068792</name>
</gene>
<comment type="caution">
    <text evidence="1">The sequence shown here is derived from an EMBL/GenBank/DDBJ whole genome shotgun (WGS) entry which is preliminary data.</text>
</comment>
<dbReference type="Proteomes" id="UP000828390">
    <property type="component" value="Unassembled WGS sequence"/>
</dbReference>
<reference evidence="1" key="1">
    <citation type="journal article" date="2019" name="bioRxiv">
        <title>The Genome of the Zebra Mussel, Dreissena polymorpha: A Resource for Invasive Species Research.</title>
        <authorList>
            <person name="McCartney M.A."/>
            <person name="Auch B."/>
            <person name="Kono T."/>
            <person name="Mallez S."/>
            <person name="Zhang Y."/>
            <person name="Obille A."/>
            <person name="Becker A."/>
            <person name="Abrahante J.E."/>
            <person name="Garbe J."/>
            <person name="Badalamenti J.P."/>
            <person name="Herman A."/>
            <person name="Mangelson H."/>
            <person name="Liachko I."/>
            <person name="Sullivan S."/>
            <person name="Sone E.D."/>
            <person name="Koren S."/>
            <person name="Silverstein K.A.T."/>
            <person name="Beckman K.B."/>
            <person name="Gohl D.M."/>
        </authorList>
    </citation>
    <scope>NUCLEOTIDE SEQUENCE</scope>
    <source>
        <strain evidence="1">Duluth1</strain>
        <tissue evidence="1">Whole animal</tissue>
    </source>
</reference>
<dbReference type="EMBL" id="JAIWYP010000014">
    <property type="protein sequence ID" value="KAH3709330.1"/>
    <property type="molecule type" value="Genomic_DNA"/>
</dbReference>
<dbReference type="AlphaFoldDB" id="A0A9D3Z2A3"/>
<accession>A0A9D3Z2A3</accession>
<name>A0A9D3Z2A3_DREPO</name>
<sequence>MNAEGYNQTDTTSENTALRVTFSKEEAYCLPPVLVLHLWVPLQEGWHNAREFDLILERLLAIQSDTCTVIVVLFAVSHVWLSQITGQQVGALSKFVYFVLNPPYNITNI</sequence>
<keyword evidence="2" id="KW-1185">Reference proteome</keyword>
<protein>
    <submittedName>
        <fullName evidence="1">Uncharacterized protein</fullName>
    </submittedName>
</protein>